<dbReference type="Gene3D" id="3.30.710.10">
    <property type="entry name" value="Potassium Channel Kv1.1, Chain A"/>
    <property type="match status" value="1"/>
</dbReference>
<gene>
    <name evidence="3" type="ORF">LCMAC202_06110</name>
</gene>
<dbReference type="CDD" id="cd18186">
    <property type="entry name" value="BTB_POZ_ZBTB_KLHL-like"/>
    <property type="match status" value="1"/>
</dbReference>
<dbReference type="InterPro" id="IPR000210">
    <property type="entry name" value="BTB/POZ_dom"/>
</dbReference>
<feature type="domain" description="BTB" evidence="2">
    <location>
        <begin position="19"/>
        <end position="85"/>
    </location>
</feature>
<dbReference type="EMBL" id="MK500381">
    <property type="protein sequence ID" value="QBK88249.1"/>
    <property type="molecule type" value="Genomic_DNA"/>
</dbReference>
<evidence type="ECO:0000313" key="3">
    <source>
        <dbReference type="EMBL" id="QBK88249.1"/>
    </source>
</evidence>
<proteinExistence type="inferred from homology"/>
<dbReference type="Pfam" id="PF00651">
    <property type="entry name" value="BTB"/>
    <property type="match status" value="1"/>
</dbReference>
<evidence type="ECO:0000259" key="2">
    <source>
        <dbReference type="PROSITE" id="PS50097"/>
    </source>
</evidence>
<dbReference type="SUPFAM" id="SSF54695">
    <property type="entry name" value="POZ domain"/>
    <property type="match status" value="1"/>
</dbReference>
<comment type="similarity">
    <text evidence="1">Belongs to the mimivirus BTB/WD family.</text>
</comment>
<dbReference type="PROSITE" id="PS50097">
    <property type="entry name" value="BTB"/>
    <property type="match status" value="1"/>
</dbReference>
<accession>A0A481YYL9</accession>
<name>A0A481YYL9_9VIRU</name>
<dbReference type="InterPro" id="IPR011333">
    <property type="entry name" value="SKP1/BTB/POZ_sf"/>
</dbReference>
<organism evidence="3">
    <name type="scientific">Marseillevirus LCMAC202</name>
    <dbReference type="NCBI Taxonomy" id="2506606"/>
    <lineage>
        <taxon>Viruses</taxon>
        <taxon>Varidnaviria</taxon>
        <taxon>Bamfordvirae</taxon>
        <taxon>Nucleocytoviricota</taxon>
        <taxon>Megaviricetes</taxon>
        <taxon>Pimascovirales</taxon>
        <taxon>Pimascovirales incertae sedis</taxon>
        <taxon>Marseilleviridae</taxon>
    </lineage>
</organism>
<protein>
    <submittedName>
        <fullName evidence="3">BTB/POZ domain protein</fullName>
    </submittedName>
</protein>
<sequence length="325" mass="37438">MAAINNQDYWELAQKGTLCDLILVEKTATDTTTEYPVHKVIVYLAAPYFKTFFDQNMKDSNTNRITIESESATVGLLGIVIEAMYATAGKAERIYYTFAGEHHIDKTMHLYMICLYLCLDSHMRYLRNGLRELVVIDKLTAWWRNRYESGKVVPPKVEEMIQDHLRKSIKFIGCHNEAYISVNALKSLWPTTNDPIANSMHDFLDNIYETAEDGNDDPNEWMSEEEEGPEILPASSDHPELLSHDSTINRWLHPVSQFIFTQNLEKEWYIDSRFNVNSQLAEPLTMDDRKEARGLGWLTDRSVVHRRLVISSASATSNAVEDCYR</sequence>
<reference evidence="3" key="1">
    <citation type="journal article" date="2019" name="MBio">
        <title>Virus Genomes from Deep Sea Sediments Expand the Ocean Megavirome and Support Independent Origins of Viral Gigantism.</title>
        <authorList>
            <person name="Backstrom D."/>
            <person name="Yutin N."/>
            <person name="Jorgensen S.L."/>
            <person name="Dharamshi J."/>
            <person name="Homa F."/>
            <person name="Zaremba-Niedwiedzka K."/>
            <person name="Spang A."/>
            <person name="Wolf Y.I."/>
            <person name="Koonin E.V."/>
            <person name="Ettema T.J."/>
        </authorList>
    </citation>
    <scope>NUCLEOTIDE SEQUENCE</scope>
</reference>
<evidence type="ECO:0000256" key="1">
    <source>
        <dbReference type="ARBA" id="ARBA00006497"/>
    </source>
</evidence>